<keyword evidence="1" id="KW-0812">Transmembrane</keyword>
<keyword evidence="1" id="KW-0472">Membrane</keyword>
<sequence length="149" mass="16607">MAFRRPMKIHFDGLWKSMSRGSALLRTMSRGRWRVFLEVSLAPFSADCGESISKVAGPPLAPSPLHPLRCVLQDFLPGVATLALFFLYPPAIRVFAPSAMFVTLGDAAMTIDRPFPAPYQHHFGSLVLLVLSVCAWLDPRLDMSDQKYQ</sequence>
<evidence type="ECO:0000313" key="3">
    <source>
        <dbReference type="Proteomes" id="UP001642484"/>
    </source>
</evidence>
<dbReference type="EMBL" id="CAXAMN010005447">
    <property type="protein sequence ID" value="CAK9013846.1"/>
    <property type="molecule type" value="Genomic_DNA"/>
</dbReference>
<reference evidence="2 3" key="1">
    <citation type="submission" date="2024-02" db="EMBL/GenBank/DDBJ databases">
        <authorList>
            <person name="Chen Y."/>
            <person name="Shah S."/>
            <person name="Dougan E. K."/>
            <person name="Thang M."/>
            <person name="Chan C."/>
        </authorList>
    </citation>
    <scope>NUCLEOTIDE SEQUENCE [LARGE SCALE GENOMIC DNA]</scope>
</reference>
<accession>A0ABP0JHI8</accession>
<keyword evidence="1" id="KW-1133">Transmembrane helix</keyword>
<organism evidence="2 3">
    <name type="scientific">Durusdinium trenchii</name>
    <dbReference type="NCBI Taxonomy" id="1381693"/>
    <lineage>
        <taxon>Eukaryota</taxon>
        <taxon>Sar</taxon>
        <taxon>Alveolata</taxon>
        <taxon>Dinophyceae</taxon>
        <taxon>Suessiales</taxon>
        <taxon>Symbiodiniaceae</taxon>
        <taxon>Durusdinium</taxon>
    </lineage>
</organism>
<feature type="transmembrane region" description="Helical" evidence="1">
    <location>
        <begin position="119"/>
        <end position="137"/>
    </location>
</feature>
<evidence type="ECO:0000256" key="1">
    <source>
        <dbReference type="SAM" id="Phobius"/>
    </source>
</evidence>
<keyword evidence="3" id="KW-1185">Reference proteome</keyword>
<name>A0ABP0JHI8_9DINO</name>
<proteinExistence type="predicted"/>
<gene>
    <name evidence="2" type="ORF">CCMP2556_LOCUS11454</name>
</gene>
<dbReference type="Proteomes" id="UP001642484">
    <property type="component" value="Unassembled WGS sequence"/>
</dbReference>
<comment type="caution">
    <text evidence="2">The sequence shown here is derived from an EMBL/GenBank/DDBJ whole genome shotgun (WGS) entry which is preliminary data.</text>
</comment>
<protein>
    <submittedName>
        <fullName evidence="2">Uncharacterized protein</fullName>
    </submittedName>
</protein>
<evidence type="ECO:0000313" key="2">
    <source>
        <dbReference type="EMBL" id="CAK9013846.1"/>
    </source>
</evidence>
<feature type="transmembrane region" description="Helical" evidence="1">
    <location>
        <begin position="75"/>
        <end position="96"/>
    </location>
</feature>